<evidence type="ECO:0000256" key="11">
    <source>
        <dbReference type="RuleBase" id="RU000688"/>
    </source>
</evidence>
<sequence>MNNWRQKNEMVSSWEFGWILCDIWVSLDVCLCTASILSLCAISIDRYLAVTQPLTYSRKTRSKKLALYMILCVWVLALVITCPPILGWYDKDRHRDKRCGYNQNRGYVVFSGMGSFFIPLLVVLYVYARISCVIARRHNNLEALNHQHTLGRHELAKHTCSHHLHHHHHQHKPNHDESDKSEKGSSESEENLKINNIMERDRRKSLASCSFSLQRSGLRLTDKCTRVSSLKRESKTAQTLSVVVGGFIACWLPFFIVYLANPFLPAGTISPLLSNSLTWLGKLSGSLRLVGCLFGNTLIIISVLTTRRLRTVTNCFVMSLAVADWLVGIFVMPFAVALHITVPRSDFRLAFWRLTLKHCNKSRRTRAQRAHMNMLDSSCRMRKQQNNVTYNMRHT</sequence>
<dbReference type="PROSITE" id="PS00237">
    <property type="entry name" value="G_PROTEIN_RECEP_F1_1"/>
    <property type="match status" value="1"/>
</dbReference>
<keyword evidence="4 11" id="KW-0812">Transmembrane</keyword>
<dbReference type="PaxDb" id="121845-A0A3Q0IZN8"/>
<dbReference type="SUPFAM" id="SSF81321">
    <property type="entry name" value="Family A G protein-coupled receptor-like"/>
    <property type="match status" value="2"/>
</dbReference>
<keyword evidence="3" id="KW-1003">Cell membrane</keyword>
<evidence type="ECO:0000256" key="2">
    <source>
        <dbReference type="ARBA" id="ARBA00010663"/>
    </source>
</evidence>
<accession>A0A3Q0IZN8</accession>
<keyword evidence="9 11" id="KW-0675">Receptor</keyword>
<evidence type="ECO:0000259" key="14">
    <source>
        <dbReference type="PROSITE" id="PS50262"/>
    </source>
</evidence>
<protein>
    <submittedName>
        <fullName evidence="16">Alpha-1A adrenergic receptor</fullName>
    </submittedName>
</protein>
<proteinExistence type="inferred from homology"/>
<feature type="domain" description="G-protein coupled receptors family 1 profile" evidence="14">
    <location>
        <begin position="1"/>
        <end position="299"/>
    </location>
</feature>
<evidence type="ECO:0000256" key="8">
    <source>
        <dbReference type="ARBA" id="ARBA00023157"/>
    </source>
</evidence>
<dbReference type="RefSeq" id="XP_026681666.1">
    <property type="nucleotide sequence ID" value="XM_026825865.1"/>
</dbReference>
<dbReference type="GeneID" id="103512352"/>
<dbReference type="GO" id="GO:0071880">
    <property type="term" value="P:adenylate cyclase-activating adrenergic receptor signaling pathway"/>
    <property type="evidence" value="ECO:0007669"/>
    <property type="project" value="TreeGrafter"/>
</dbReference>
<organism evidence="15 16">
    <name type="scientific">Diaphorina citri</name>
    <name type="common">Asian citrus psyllid</name>
    <dbReference type="NCBI Taxonomy" id="121845"/>
    <lineage>
        <taxon>Eukaryota</taxon>
        <taxon>Metazoa</taxon>
        <taxon>Ecdysozoa</taxon>
        <taxon>Arthropoda</taxon>
        <taxon>Hexapoda</taxon>
        <taxon>Insecta</taxon>
        <taxon>Pterygota</taxon>
        <taxon>Neoptera</taxon>
        <taxon>Paraneoptera</taxon>
        <taxon>Hemiptera</taxon>
        <taxon>Sternorrhyncha</taxon>
        <taxon>Psylloidea</taxon>
        <taxon>Psyllidae</taxon>
        <taxon>Diaphorininae</taxon>
        <taxon>Diaphorina</taxon>
    </lineage>
</organism>
<dbReference type="Pfam" id="PF00001">
    <property type="entry name" value="7tm_1"/>
    <property type="match status" value="2"/>
</dbReference>
<evidence type="ECO:0000313" key="16">
    <source>
        <dbReference type="RefSeq" id="XP_026681666.1"/>
    </source>
</evidence>
<evidence type="ECO:0000256" key="9">
    <source>
        <dbReference type="ARBA" id="ARBA00023170"/>
    </source>
</evidence>
<dbReference type="PROSITE" id="PS50262">
    <property type="entry name" value="G_PROTEIN_RECEP_F1_2"/>
    <property type="match status" value="2"/>
</dbReference>
<dbReference type="Proteomes" id="UP000079169">
    <property type="component" value="Unplaced"/>
</dbReference>
<keyword evidence="15" id="KW-1185">Reference proteome</keyword>
<keyword evidence="10 11" id="KW-0807">Transducer</keyword>
<evidence type="ECO:0000256" key="13">
    <source>
        <dbReference type="SAM" id="Phobius"/>
    </source>
</evidence>
<feature type="compositionally biased region" description="Basic and acidic residues" evidence="12">
    <location>
        <begin position="173"/>
        <end position="194"/>
    </location>
</feature>
<keyword evidence="7 13" id="KW-0472">Membrane</keyword>
<comment type="subcellular location">
    <subcellularLocation>
        <location evidence="1">Cell membrane</location>
        <topology evidence="1">Multi-pass membrane protein</topology>
    </subcellularLocation>
</comment>
<feature type="transmembrane region" description="Helical" evidence="13">
    <location>
        <begin position="106"/>
        <end position="128"/>
    </location>
</feature>
<evidence type="ECO:0000256" key="4">
    <source>
        <dbReference type="ARBA" id="ARBA00022692"/>
    </source>
</evidence>
<evidence type="ECO:0000256" key="12">
    <source>
        <dbReference type="SAM" id="MobiDB-lite"/>
    </source>
</evidence>
<feature type="region of interest" description="Disordered" evidence="12">
    <location>
        <begin position="162"/>
        <end position="194"/>
    </location>
</feature>
<evidence type="ECO:0000256" key="5">
    <source>
        <dbReference type="ARBA" id="ARBA00022989"/>
    </source>
</evidence>
<feature type="domain" description="G-protein coupled receptors family 1 profile" evidence="14">
    <location>
        <begin position="295"/>
        <end position="336"/>
    </location>
</feature>
<evidence type="ECO:0000256" key="7">
    <source>
        <dbReference type="ARBA" id="ARBA00023136"/>
    </source>
</evidence>
<dbReference type="AlphaFoldDB" id="A0A3Q0IZN8"/>
<evidence type="ECO:0000313" key="15">
    <source>
        <dbReference type="Proteomes" id="UP000079169"/>
    </source>
</evidence>
<dbReference type="GO" id="GO:0004993">
    <property type="term" value="F:G protein-coupled serotonin receptor activity"/>
    <property type="evidence" value="ECO:0007669"/>
    <property type="project" value="UniProtKB-ARBA"/>
</dbReference>
<feature type="transmembrane region" description="Helical" evidence="13">
    <location>
        <begin position="279"/>
        <end position="304"/>
    </location>
</feature>
<feature type="transmembrane region" description="Helical" evidence="13">
    <location>
        <begin position="316"/>
        <end position="342"/>
    </location>
</feature>
<dbReference type="STRING" id="121845.A0A3Q0IZN8"/>
<reference evidence="16" key="1">
    <citation type="submission" date="2025-08" db="UniProtKB">
        <authorList>
            <consortium name="RefSeq"/>
        </authorList>
    </citation>
    <scope>IDENTIFICATION</scope>
</reference>
<name>A0A3Q0IZN8_DIACI</name>
<dbReference type="GO" id="GO:0043410">
    <property type="term" value="P:positive regulation of MAPK cascade"/>
    <property type="evidence" value="ECO:0007669"/>
    <property type="project" value="TreeGrafter"/>
</dbReference>
<dbReference type="PANTHER" id="PTHR24248">
    <property type="entry name" value="ADRENERGIC RECEPTOR-RELATED G-PROTEIN COUPLED RECEPTOR"/>
    <property type="match status" value="1"/>
</dbReference>
<gene>
    <name evidence="16" type="primary">LOC103512352</name>
</gene>
<keyword evidence="6 11" id="KW-0297">G-protein coupled receptor</keyword>
<dbReference type="PANTHER" id="PTHR24248:SF199">
    <property type="entry name" value="IP13425P-RELATED"/>
    <property type="match status" value="1"/>
</dbReference>
<feature type="transmembrane region" description="Helical" evidence="13">
    <location>
        <begin position="239"/>
        <end position="259"/>
    </location>
</feature>
<dbReference type="InterPro" id="IPR000276">
    <property type="entry name" value="GPCR_Rhodpsn"/>
</dbReference>
<dbReference type="GO" id="GO:0005886">
    <property type="term" value="C:plasma membrane"/>
    <property type="evidence" value="ECO:0007669"/>
    <property type="project" value="UniProtKB-SubCell"/>
</dbReference>
<evidence type="ECO:0000256" key="3">
    <source>
        <dbReference type="ARBA" id="ARBA00022475"/>
    </source>
</evidence>
<dbReference type="PRINTS" id="PR00237">
    <property type="entry name" value="GPCRRHODOPSN"/>
</dbReference>
<comment type="similarity">
    <text evidence="2 11">Belongs to the G-protein coupled receptor 1 family.</text>
</comment>
<feature type="compositionally biased region" description="Basic residues" evidence="12">
    <location>
        <begin position="162"/>
        <end position="172"/>
    </location>
</feature>
<keyword evidence="5 13" id="KW-1133">Transmembrane helix</keyword>
<evidence type="ECO:0000256" key="10">
    <source>
        <dbReference type="ARBA" id="ARBA00023224"/>
    </source>
</evidence>
<dbReference type="Gene3D" id="1.20.1070.10">
    <property type="entry name" value="Rhodopsin 7-helix transmembrane proteins"/>
    <property type="match status" value="2"/>
</dbReference>
<evidence type="ECO:0000256" key="6">
    <source>
        <dbReference type="ARBA" id="ARBA00023040"/>
    </source>
</evidence>
<dbReference type="InterPro" id="IPR017452">
    <property type="entry name" value="GPCR_Rhodpsn_7TM"/>
</dbReference>
<dbReference type="KEGG" id="dci:103512352"/>
<keyword evidence="8" id="KW-1015">Disulfide bond</keyword>
<feature type="transmembrane region" description="Helical" evidence="13">
    <location>
        <begin position="65"/>
        <end position="86"/>
    </location>
</feature>
<evidence type="ECO:0000256" key="1">
    <source>
        <dbReference type="ARBA" id="ARBA00004651"/>
    </source>
</evidence>